<evidence type="ECO:0000313" key="3">
    <source>
        <dbReference type="Proteomes" id="UP000016931"/>
    </source>
</evidence>
<organism evidence="2 3">
    <name type="scientific">Sphaerulina musiva (strain SO2202)</name>
    <name type="common">Poplar stem canker fungus</name>
    <name type="synonym">Septoria musiva</name>
    <dbReference type="NCBI Taxonomy" id="692275"/>
    <lineage>
        <taxon>Eukaryota</taxon>
        <taxon>Fungi</taxon>
        <taxon>Dikarya</taxon>
        <taxon>Ascomycota</taxon>
        <taxon>Pezizomycotina</taxon>
        <taxon>Dothideomycetes</taxon>
        <taxon>Dothideomycetidae</taxon>
        <taxon>Mycosphaerellales</taxon>
        <taxon>Mycosphaerellaceae</taxon>
        <taxon>Sphaerulina</taxon>
    </lineage>
</organism>
<dbReference type="Proteomes" id="UP000016931">
    <property type="component" value="Unassembled WGS sequence"/>
</dbReference>
<gene>
    <name evidence="2" type="ORF">SEPMUDRAFT_40348</name>
</gene>
<dbReference type="OMA" id="CIRREYC"/>
<protein>
    <submittedName>
        <fullName evidence="2">Uncharacterized protein</fullName>
    </submittedName>
</protein>
<evidence type="ECO:0000256" key="1">
    <source>
        <dbReference type="SAM" id="MobiDB-lite"/>
    </source>
</evidence>
<dbReference type="AlphaFoldDB" id="M3B372"/>
<evidence type="ECO:0000313" key="2">
    <source>
        <dbReference type="EMBL" id="EMF14247.1"/>
    </source>
</evidence>
<reference evidence="2 3" key="1">
    <citation type="journal article" date="2012" name="PLoS Pathog.">
        <title>Diverse lifestyles and strategies of plant pathogenesis encoded in the genomes of eighteen Dothideomycetes fungi.</title>
        <authorList>
            <person name="Ohm R.A."/>
            <person name="Feau N."/>
            <person name="Henrissat B."/>
            <person name="Schoch C.L."/>
            <person name="Horwitz B.A."/>
            <person name="Barry K.W."/>
            <person name="Condon B.J."/>
            <person name="Copeland A.C."/>
            <person name="Dhillon B."/>
            <person name="Glaser F."/>
            <person name="Hesse C.N."/>
            <person name="Kosti I."/>
            <person name="LaButti K."/>
            <person name="Lindquist E.A."/>
            <person name="Lucas S."/>
            <person name="Salamov A.A."/>
            <person name="Bradshaw R.E."/>
            <person name="Ciuffetti L."/>
            <person name="Hamelin R.C."/>
            <person name="Kema G.H.J."/>
            <person name="Lawrence C."/>
            <person name="Scott J.A."/>
            <person name="Spatafora J.W."/>
            <person name="Turgeon B.G."/>
            <person name="de Wit P.J.G.M."/>
            <person name="Zhong S."/>
            <person name="Goodwin S.B."/>
            <person name="Grigoriev I.V."/>
        </authorList>
    </citation>
    <scope>NUCLEOTIDE SEQUENCE [LARGE SCALE GENOMIC DNA]</scope>
    <source>
        <strain evidence="2 3">SO2202</strain>
    </source>
</reference>
<proteinExistence type="predicted"/>
<feature type="region of interest" description="Disordered" evidence="1">
    <location>
        <begin position="75"/>
        <end position="95"/>
    </location>
</feature>
<sequence length="95" mass="10696">MCVVNMITWHKCMHFCVRHEMCSTALAKNPPSFCSAAHAPVVTDIAAEDGVCPDETKHPPMPGERRMNVWRERLGVTRTSGPGNAWYRDQRQGQT</sequence>
<name>M3B372_SPHMS</name>
<accession>M3B372</accession>
<dbReference type="OrthoDB" id="3609at2759"/>
<dbReference type="EMBL" id="KB456262">
    <property type="protein sequence ID" value="EMF14247.1"/>
    <property type="molecule type" value="Genomic_DNA"/>
</dbReference>
<dbReference type="RefSeq" id="XP_016762368.1">
    <property type="nucleotide sequence ID" value="XM_016908780.1"/>
</dbReference>
<keyword evidence="3" id="KW-1185">Reference proteome</keyword>
<dbReference type="GeneID" id="27905917"/>
<dbReference type="HOGENOM" id="CLU_2374128_0_0_1"/>